<organism evidence="13 14">
    <name type="scientific">Hydrogenibacillus schlegelii</name>
    <name type="common">Bacillus schlegelii</name>
    <dbReference type="NCBI Taxonomy" id="1484"/>
    <lineage>
        <taxon>Bacteria</taxon>
        <taxon>Bacillati</taxon>
        <taxon>Bacillota</taxon>
        <taxon>Bacilli</taxon>
        <taxon>Bacillales</taxon>
        <taxon>Bacillales Family X. Incertae Sedis</taxon>
        <taxon>Hydrogenibacillus</taxon>
    </lineage>
</organism>
<comment type="subcellular location">
    <subcellularLocation>
        <location evidence="1">Cytoplasm</location>
    </subcellularLocation>
</comment>
<evidence type="ECO:0000256" key="6">
    <source>
        <dbReference type="ARBA" id="ARBA00022694"/>
    </source>
</evidence>
<evidence type="ECO:0000256" key="7">
    <source>
        <dbReference type="ARBA" id="ARBA00022695"/>
    </source>
</evidence>
<dbReference type="EC" id="2.7.7.87" evidence="3"/>
<keyword evidence="8" id="KW-0547">Nucleotide-binding</keyword>
<feature type="domain" description="YrdC-like" evidence="12">
    <location>
        <begin position="11"/>
        <end position="199"/>
    </location>
</feature>
<reference evidence="13" key="1">
    <citation type="journal article" date="2021" name="Microbiology">
        <title>Metagenomic Analysis of the Microbial Community in the Underground Coal Fire Area (Kemerovo Region, Russia) Revealed Predominance of Thermophilic Members of the Phyla Deinococcus-thermus, Aquificae, and Firmicutes.</title>
        <authorList>
            <person name="Kadnikov V."/>
            <person name="Mardanov A.V."/>
            <person name="Beletsky A.V."/>
            <person name="Karnachuk O.V."/>
            <person name="Ravin N.V."/>
        </authorList>
    </citation>
    <scope>NUCLEOTIDE SEQUENCE</scope>
    <source>
        <strain evidence="13">RBS10-49</strain>
    </source>
</reference>
<keyword evidence="9" id="KW-0067">ATP-binding</keyword>
<dbReference type="Gene3D" id="3.90.870.10">
    <property type="entry name" value="DHBP synthase"/>
    <property type="match status" value="1"/>
</dbReference>
<sequence length="226" mass="24426">MKTAQIKDPTPDTLREAADLLRAGEAIICPSDANYGLAVDPFNRRAVERCFEIKKRSGNKPLTLFIADPKAWKLYGEAENAALVDALADLYWPGPLNIVVTKRPDAPDLSLEPTETIAIACHANPVIHDLIRTFGGPIAMTSANLSGTFADALVGLEAALEHLGSDVKLALRGGKITTTKSTTIVRVGADMTLLREGDLSFERIQREVMQRLSAGNGQSMDTEKDL</sequence>
<dbReference type="PROSITE" id="PS51163">
    <property type="entry name" value="YRDC"/>
    <property type="match status" value="1"/>
</dbReference>
<keyword evidence="7" id="KW-0548">Nucleotidyltransferase</keyword>
<dbReference type="SUPFAM" id="SSF55821">
    <property type="entry name" value="YrdC/RibB"/>
    <property type="match status" value="1"/>
</dbReference>
<comment type="catalytic activity">
    <reaction evidence="11">
        <text>L-threonine + hydrogencarbonate + ATP = L-threonylcarbamoyladenylate + diphosphate + H2O</text>
        <dbReference type="Rhea" id="RHEA:36407"/>
        <dbReference type="ChEBI" id="CHEBI:15377"/>
        <dbReference type="ChEBI" id="CHEBI:17544"/>
        <dbReference type="ChEBI" id="CHEBI:30616"/>
        <dbReference type="ChEBI" id="CHEBI:33019"/>
        <dbReference type="ChEBI" id="CHEBI:57926"/>
        <dbReference type="ChEBI" id="CHEBI:73682"/>
        <dbReference type="EC" id="2.7.7.87"/>
    </reaction>
</comment>
<proteinExistence type="inferred from homology"/>
<dbReference type="PANTHER" id="PTHR17490">
    <property type="entry name" value="SUA5"/>
    <property type="match status" value="1"/>
</dbReference>
<dbReference type="GO" id="GO:0003725">
    <property type="term" value="F:double-stranded RNA binding"/>
    <property type="evidence" value="ECO:0007669"/>
    <property type="project" value="InterPro"/>
</dbReference>
<dbReference type="GO" id="GO:0005524">
    <property type="term" value="F:ATP binding"/>
    <property type="evidence" value="ECO:0007669"/>
    <property type="project" value="UniProtKB-KW"/>
</dbReference>
<comment type="caution">
    <text evidence="13">The sequence shown here is derived from an EMBL/GenBank/DDBJ whole genome shotgun (WGS) entry which is preliminary data.</text>
</comment>
<dbReference type="EMBL" id="JAHHQF010000119">
    <property type="protein sequence ID" value="MBT9283681.1"/>
    <property type="molecule type" value="Genomic_DNA"/>
</dbReference>
<dbReference type="GO" id="GO:0061710">
    <property type="term" value="F:L-threonylcarbamoyladenylate synthase"/>
    <property type="evidence" value="ECO:0007669"/>
    <property type="project" value="UniProtKB-EC"/>
</dbReference>
<dbReference type="AlphaFoldDB" id="A0A947D428"/>
<dbReference type="NCBIfam" id="TIGR00057">
    <property type="entry name" value="L-threonylcarbamoyladenylate synthase"/>
    <property type="match status" value="1"/>
</dbReference>
<evidence type="ECO:0000259" key="12">
    <source>
        <dbReference type="PROSITE" id="PS51163"/>
    </source>
</evidence>
<evidence type="ECO:0000256" key="10">
    <source>
        <dbReference type="ARBA" id="ARBA00029774"/>
    </source>
</evidence>
<evidence type="ECO:0000313" key="13">
    <source>
        <dbReference type="EMBL" id="MBT9283681.1"/>
    </source>
</evidence>
<protein>
    <recommendedName>
        <fullName evidence="10">L-threonylcarbamoyladenylate synthase</fullName>
        <ecNumber evidence="3">2.7.7.87</ecNumber>
    </recommendedName>
    <alternativeName>
        <fullName evidence="10">L-threonylcarbamoyladenylate synthase</fullName>
    </alternativeName>
</protein>
<evidence type="ECO:0000256" key="3">
    <source>
        <dbReference type="ARBA" id="ARBA00012584"/>
    </source>
</evidence>
<evidence type="ECO:0000256" key="8">
    <source>
        <dbReference type="ARBA" id="ARBA00022741"/>
    </source>
</evidence>
<evidence type="ECO:0000256" key="1">
    <source>
        <dbReference type="ARBA" id="ARBA00004496"/>
    </source>
</evidence>
<evidence type="ECO:0000313" key="14">
    <source>
        <dbReference type="Proteomes" id="UP000748108"/>
    </source>
</evidence>
<dbReference type="GO" id="GO:0000049">
    <property type="term" value="F:tRNA binding"/>
    <property type="evidence" value="ECO:0007669"/>
    <property type="project" value="TreeGrafter"/>
</dbReference>
<dbReference type="Pfam" id="PF01300">
    <property type="entry name" value="Sua5_yciO_yrdC"/>
    <property type="match status" value="1"/>
</dbReference>
<evidence type="ECO:0000256" key="5">
    <source>
        <dbReference type="ARBA" id="ARBA00022679"/>
    </source>
</evidence>
<dbReference type="InterPro" id="IPR050156">
    <property type="entry name" value="TC-AMP_synthase_SUA5"/>
</dbReference>
<keyword evidence="4" id="KW-0963">Cytoplasm</keyword>
<dbReference type="GO" id="GO:0006450">
    <property type="term" value="P:regulation of translational fidelity"/>
    <property type="evidence" value="ECO:0007669"/>
    <property type="project" value="TreeGrafter"/>
</dbReference>
<dbReference type="GO" id="GO:0005737">
    <property type="term" value="C:cytoplasm"/>
    <property type="evidence" value="ECO:0007669"/>
    <property type="project" value="UniProtKB-SubCell"/>
</dbReference>
<dbReference type="PANTHER" id="PTHR17490:SF16">
    <property type="entry name" value="THREONYLCARBAMOYL-AMP SYNTHASE"/>
    <property type="match status" value="1"/>
</dbReference>
<dbReference type="GO" id="GO:0008033">
    <property type="term" value="P:tRNA processing"/>
    <property type="evidence" value="ECO:0007669"/>
    <property type="project" value="UniProtKB-KW"/>
</dbReference>
<keyword evidence="6" id="KW-0819">tRNA processing</keyword>
<evidence type="ECO:0000256" key="9">
    <source>
        <dbReference type="ARBA" id="ARBA00022840"/>
    </source>
</evidence>
<comment type="similarity">
    <text evidence="2">Belongs to the SUA5 family.</text>
</comment>
<evidence type="ECO:0000256" key="4">
    <source>
        <dbReference type="ARBA" id="ARBA00022490"/>
    </source>
</evidence>
<accession>A0A947D428</accession>
<dbReference type="InterPro" id="IPR017945">
    <property type="entry name" value="DHBP_synth_RibB-like_a/b_dom"/>
</dbReference>
<name>A0A947D428_HYDSH</name>
<dbReference type="InterPro" id="IPR006070">
    <property type="entry name" value="Sua5-like_dom"/>
</dbReference>
<gene>
    <name evidence="13" type="ORF">KM312_13775</name>
</gene>
<evidence type="ECO:0000256" key="11">
    <source>
        <dbReference type="ARBA" id="ARBA00048366"/>
    </source>
</evidence>
<evidence type="ECO:0000256" key="2">
    <source>
        <dbReference type="ARBA" id="ARBA00007663"/>
    </source>
</evidence>
<keyword evidence="5" id="KW-0808">Transferase</keyword>
<dbReference type="Proteomes" id="UP000748108">
    <property type="component" value="Unassembled WGS sequence"/>
</dbReference>